<sequence length="173" mass="19711">MRQDIACDTGYWLKHPHIHLNLALELRRCYWWTLWIGTLRVSQYGSWERTMQQCPSSQYAVCAASWCYTNRNATQFPACHCSSVALFCAKRYAVAPPQSVCRLGGVKLDLVSRKLSAKSRHATLTSDRYPREPGLALLPSRRSAIERCSQNAPHSALPMRTSQIKHAFLELVM</sequence>
<dbReference type="EMBL" id="ML995822">
    <property type="protein sequence ID" value="KAF2770923.1"/>
    <property type="molecule type" value="Genomic_DNA"/>
</dbReference>
<proteinExistence type="predicted"/>
<evidence type="ECO:0000313" key="2">
    <source>
        <dbReference type="Proteomes" id="UP000799436"/>
    </source>
</evidence>
<reference evidence="1" key="1">
    <citation type="journal article" date="2020" name="Stud. Mycol.">
        <title>101 Dothideomycetes genomes: a test case for predicting lifestyles and emergence of pathogens.</title>
        <authorList>
            <person name="Haridas S."/>
            <person name="Albert R."/>
            <person name="Binder M."/>
            <person name="Bloem J."/>
            <person name="Labutti K."/>
            <person name="Salamov A."/>
            <person name="Andreopoulos B."/>
            <person name="Baker S."/>
            <person name="Barry K."/>
            <person name="Bills G."/>
            <person name="Bluhm B."/>
            <person name="Cannon C."/>
            <person name="Castanera R."/>
            <person name="Culley D."/>
            <person name="Daum C."/>
            <person name="Ezra D."/>
            <person name="Gonzalez J."/>
            <person name="Henrissat B."/>
            <person name="Kuo A."/>
            <person name="Liang C."/>
            <person name="Lipzen A."/>
            <person name="Lutzoni F."/>
            <person name="Magnuson J."/>
            <person name="Mondo S."/>
            <person name="Nolan M."/>
            <person name="Ohm R."/>
            <person name="Pangilinan J."/>
            <person name="Park H.-J."/>
            <person name="Ramirez L."/>
            <person name="Alfaro M."/>
            <person name="Sun H."/>
            <person name="Tritt A."/>
            <person name="Yoshinaga Y."/>
            <person name="Zwiers L.-H."/>
            <person name="Turgeon B."/>
            <person name="Goodwin S."/>
            <person name="Spatafora J."/>
            <person name="Crous P."/>
            <person name="Grigoriev I."/>
        </authorList>
    </citation>
    <scope>NUCLEOTIDE SEQUENCE</scope>
    <source>
        <strain evidence="1">CBS 116005</strain>
    </source>
</reference>
<keyword evidence="2" id="KW-1185">Reference proteome</keyword>
<accession>A0A6G1LDA7</accession>
<name>A0A6G1LDA7_9PEZI</name>
<protein>
    <submittedName>
        <fullName evidence="1">Uncharacterized protein</fullName>
    </submittedName>
</protein>
<dbReference type="AlphaFoldDB" id="A0A6G1LDA7"/>
<dbReference type="Proteomes" id="UP000799436">
    <property type="component" value="Unassembled WGS sequence"/>
</dbReference>
<evidence type="ECO:0000313" key="1">
    <source>
        <dbReference type="EMBL" id="KAF2770923.1"/>
    </source>
</evidence>
<organism evidence="1 2">
    <name type="scientific">Teratosphaeria nubilosa</name>
    <dbReference type="NCBI Taxonomy" id="161662"/>
    <lineage>
        <taxon>Eukaryota</taxon>
        <taxon>Fungi</taxon>
        <taxon>Dikarya</taxon>
        <taxon>Ascomycota</taxon>
        <taxon>Pezizomycotina</taxon>
        <taxon>Dothideomycetes</taxon>
        <taxon>Dothideomycetidae</taxon>
        <taxon>Mycosphaerellales</taxon>
        <taxon>Teratosphaeriaceae</taxon>
        <taxon>Teratosphaeria</taxon>
    </lineage>
</organism>
<gene>
    <name evidence="1" type="ORF">EJ03DRAFT_50594</name>
</gene>